<dbReference type="SUPFAM" id="SSF52540">
    <property type="entry name" value="P-loop containing nucleoside triphosphate hydrolases"/>
    <property type="match status" value="1"/>
</dbReference>
<name>A0ABD2RPN9_9SOLN</name>
<evidence type="ECO:0000313" key="3">
    <source>
        <dbReference type="Proteomes" id="UP001627284"/>
    </source>
</evidence>
<dbReference type="InterPro" id="IPR027417">
    <property type="entry name" value="P-loop_NTPase"/>
</dbReference>
<comment type="caution">
    <text evidence="2">The sequence shown here is derived from an EMBL/GenBank/DDBJ whole genome shotgun (WGS) entry which is preliminary data.</text>
</comment>
<keyword evidence="1" id="KW-0812">Transmembrane</keyword>
<dbReference type="Gene3D" id="3.40.50.300">
    <property type="entry name" value="P-loop containing nucleotide triphosphate hydrolases"/>
    <property type="match status" value="1"/>
</dbReference>
<organism evidence="2 3">
    <name type="scientific">Solanum stoloniferum</name>
    <dbReference type="NCBI Taxonomy" id="62892"/>
    <lineage>
        <taxon>Eukaryota</taxon>
        <taxon>Viridiplantae</taxon>
        <taxon>Streptophyta</taxon>
        <taxon>Embryophyta</taxon>
        <taxon>Tracheophyta</taxon>
        <taxon>Spermatophyta</taxon>
        <taxon>Magnoliopsida</taxon>
        <taxon>eudicotyledons</taxon>
        <taxon>Gunneridae</taxon>
        <taxon>Pentapetalae</taxon>
        <taxon>asterids</taxon>
        <taxon>lamiids</taxon>
        <taxon>Solanales</taxon>
        <taxon>Solanaceae</taxon>
        <taxon>Solanoideae</taxon>
        <taxon>Solaneae</taxon>
        <taxon>Solanum</taxon>
    </lineage>
</organism>
<reference evidence="2 3" key="1">
    <citation type="submission" date="2024-05" db="EMBL/GenBank/DDBJ databases">
        <title>De novo assembly of an allotetraploid wild potato.</title>
        <authorList>
            <person name="Hosaka A.J."/>
        </authorList>
    </citation>
    <scope>NUCLEOTIDE SEQUENCE [LARGE SCALE GENOMIC DNA]</scope>
    <source>
        <tissue evidence="2">Young leaves</tissue>
    </source>
</reference>
<evidence type="ECO:0000256" key="1">
    <source>
        <dbReference type="SAM" id="Phobius"/>
    </source>
</evidence>
<evidence type="ECO:0000313" key="2">
    <source>
        <dbReference type="EMBL" id="KAL3333086.1"/>
    </source>
</evidence>
<sequence length="107" mass="11764">MAGYRGDDEYDYLFKLVLIGDSGVGKSNLLPGSPKMNSIWSLNQLLGLNLQPKVLILMVKLLKLRFGILLVKKGIVPLRVLIIGELSVLCSYMMLLDMLPLKTSTGG</sequence>
<proteinExistence type="predicted"/>
<dbReference type="AlphaFoldDB" id="A0ABD2RPN9"/>
<keyword evidence="1" id="KW-1133">Transmembrane helix</keyword>
<keyword evidence="3" id="KW-1185">Reference proteome</keyword>
<protein>
    <submittedName>
        <fullName evidence="2">Uncharacterized protein</fullName>
    </submittedName>
</protein>
<accession>A0ABD2RPN9</accession>
<keyword evidence="1" id="KW-0472">Membrane</keyword>
<feature type="transmembrane region" description="Helical" evidence="1">
    <location>
        <begin position="74"/>
        <end position="95"/>
    </location>
</feature>
<dbReference type="EMBL" id="JBJKTR010000019">
    <property type="protein sequence ID" value="KAL3333086.1"/>
    <property type="molecule type" value="Genomic_DNA"/>
</dbReference>
<gene>
    <name evidence="2" type="ORF">AABB24_033251</name>
</gene>
<dbReference type="Proteomes" id="UP001627284">
    <property type="component" value="Unassembled WGS sequence"/>
</dbReference>